<organism evidence="1">
    <name type="scientific">uncultured Caudovirales phage</name>
    <dbReference type="NCBI Taxonomy" id="2100421"/>
    <lineage>
        <taxon>Viruses</taxon>
        <taxon>Duplodnaviria</taxon>
        <taxon>Heunggongvirae</taxon>
        <taxon>Uroviricota</taxon>
        <taxon>Caudoviricetes</taxon>
        <taxon>Peduoviridae</taxon>
        <taxon>Maltschvirus</taxon>
        <taxon>Maltschvirus maltsch</taxon>
    </lineage>
</organism>
<name>A0A6J5P625_9CAUD</name>
<reference evidence="1" key="1">
    <citation type="submission" date="2020-04" db="EMBL/GenBank/DDBJ databases">
        <authorList>
            <person name="Chiriac C."/>
            <person name="Salcher M."/>
            <person name="Ghai R."/>
            <person name="Kavagutti S V."/>
        </authorList>
    </citation>
    <scope>NUCLEOTIDE SEQUENCE</scope>
</reference>
<evidence type="ECO:0000313" key="1">
    <source>
        <dbReference type="EMBL" id="CAB4164728.1"/>
    </source>
</evidence>
<dbReference type="EMBL" id="LR796766">
    <property type="protein sequence ID" value="CAB4164728.1"/>
    <property type="molecule type" value="Genomic_DNA"/>
</dbReference>
<protein>
    <submittedName>
        <fullName evidence="1">Uncharacterized protein</fullName>
    </submittedName>
</protein>
<sequence>MAKYIESVEVNLQMWATVSLSAEEIQDIYPEFEDMTDFDDTDALEQAIQEHMDMNYIEHIQYADGALDECTINVVIEDDGSE</sequence>
<gene>
    <name evidence="1" type="ORF">UFOVP828_91</name>
</gene>
<accession>A0A6J5P625</accession>
<proteinExistence type="predicted"/>